<dbReference type="GO" id="GO:0003676">
    <property type="term" value="F:nucleic acid binding"/>
    <property type="evidence" value="ECO:0007669"/>
    <property type="project" value="InterPro"/>
</dbReference>
<evidence type="ECO:0000259" key="2">
    <source>
        <dbReference type="Pfam" id="PF24626"/>
    </source>
</evidence>
<dbReference type="Gene3D" id="3.30.420.10">
    <property type="entry name" value="Ribonuclease H-like superfamily/Ribonuclease H"/>
    <property type="match status" value="1"/>
</dbReference>
<accession>A0AAF0QN56</accession>
<sequence length="294" mass="34374">MYQDLKRIYWWPGMKKDIVEFGAKCQNCQQVKYEHQRPASLLQRIPFMEWKWEMIAMDFVVGLPKTLGKFDSIWVVVDRLIKLANFIPVRVDYNAEKLAKVYVKEIVRLHGVPFSIILDRAFHPQTDGQSERTIQVLEDMLREYVIDFGGYWESSYRCVSPMKGVVRFGKKGKLSPRYVGPYEIIKRVGKVAYELGLPKEMELVHPVFHVSMLRKCVGDPNAIVPLEVVGVVEDNLTYEEVPVQILDRQVKRLRNKEVASVKVLWRNQQVESATWEAEADMQRRYPYLFNSTQA</sequence>
<name>A0AAF0QN56_SOLVR</name>
<feature type="domain" description="Tf2-1-like SH3-like" evidence="2">
    <location>
        <begin position="165"/>
        <end position="217"/>
    </location>
</feature>
<proteinExistence type="predicted"/>
<evidence type="ECO:0008006" key="5">
    <source>
        <dbReference type="Google" id="ProtNLM"/>
    </source>
</evidence>
<dbReference type="PANTHER" id="PTHR46148:SF60">
    <property type="entry name" value="CHROMO DOMAIN-CONTAINING PROTEIN"/>
    <property type="match status" value="1"/>
</dbReference>
<dbReference type="PANTHER" id="PTHR46148">
    <property type="entry name" value="CHROMO DOMAIN-CONTAINING PROTEIN"/>
    <property type="match status" value="1"/>
</dbReference>
<reference evidence="3" key="1">
    <citation type="submission" date="2023-08" db="EMBL/GenBank/DDBJ databases">
        <title>A de novo genome assembly of Solanum verrucosum Schlechtendal, a Mexican diploid species geographically isolated from the other diploid A-genome species in potato relatives.</title>
        <authorList>
            <person name="Hosaka K."/>
        </authorList>
    </citation>
    <scope>NUCLEOTIDE SEQUENCE</scope>
    <source>
        <tissue evidence="3">Young leaves</tissue>
    </source>
</reference>
<dbReference type="InterPro" id="IPR012337">
    <property type="entry name" value="RNaseH-like_sf"/>
</dbReference>
<gene>
    <name evidence="3" type="ORF">MTR67_018890</name>
</gene>
<dbReference type="InterPro" id="IPR041588">
    <property type="entry name" value="Integrase_H2C2"/>
</dbReference>
<dbReference type="Gene3D" id="1.10.340.70">
    <property type="match status" value="1"/>
</dbReference>
<dbReference type="AlphaFoldDB" id="A0AAF0QN56"/>
<dbReference type="Pfam" id="PF24626">
    <property type="entry name" value="SH3_Tf2-1"/>
    <property type="match status" value="1"/>
</dbReference>
<organism evidence="3 4">
    <name type="scientific">Solanum verrucosum</name>
    <dbReference type="NCBI Taxonomy" id="315347"/>
    <lineage>
        <taxon>Eukaryota</taxon>
        <taxon>Viridiplantae</taxon>
        <taxon>Streptophyta</taxon>
        <taxon>Embryophyta</taxon>
        <taxon>Tracheophyta</taxon>
        <taxon>Spermatophyta</taxon>
        <taxon>Magnoliopsida</taxon>
        <taxon>eudicotyledons</taxon>
        <taxon>Gunneridae</taxon>
        <taxon>Pentapetalae</taxon>
        <taxon>asterids</taxon>
        <taxon>lamiids</taxon>
        <taxon>Solanales</taxon>
        <taxon>Solanaceae</taxon>
        <taxon>Solanoideae</taxon>
        <taxon>Solaneae</taxon>
        <taxon>Solanum</taxon>
    </lineage>
</organism>
<dbReference type="EMBL" id="CP133615">
    <property type="protein sequence ID" value="WMV25505.1"/>
    <property type="molecule type" value="Genomic_DNA"/>
</dbReference>
<dbReference type="Proteomes" id="UP001234989">
    <property type="component" value="Chromosome 4"/>
</dbReference>
<evidence type="ECO:0000259" key="1">
    <source>
        <dbReference type="Pfam" id="PF17921"/>
    </source>
</evidence>
<dbReference type="InterPro" id="IPR036397">
    <property type="entry name" value="RNaseH_sf"/>
</dbReference>
<dbReference type="Pfam" id="PF17921">
    <property type="entry name" value="Integrase_H2C2"/>
    <property type="match status" value="1"/>
</dbReference>
<dbReference type="InterPro" id="IPR056924">
    <property type="entry name" value="SH3_Tf2-1"/>
</dbReference>
<evidence type="ECO:0000313" key="4">
    <source>
        <dbReference type="Proteomes" id="UP001234989"/>
    </source>
</evidence>
<protein>
    <recommendedName>
        <fullName evidence="5">Integrase catalytic domain-containing protein</fullName>
    </recommendedName>
</protein>
<feature type="domain" description="Integrase zinc-binding" evidence="1">
    <location>
        <begin position="1"/>
        <end position="33"/>
    </location>
</feature>
<evidence type="ECO:0000313" key="3">
    <source>
        <dbReference type="EMBL" id="WMV25505.1"/>
    </source>
</evidence>
<keyword evidence="4" id="KW-1185">Reference proteome</keyword>
<dbReference type="SUPFAM" id="SSF53098">
    <property type="entry name" value="Ribonuclease H-like"/>
    <property type="match status" value="1"/>
</dbReference>